<keyword evidence="3" id="KW-1185">Reference proteome</keyword>
<name>A0A918C1H9_9ACTN</name>
<evidence type="ECO:0000313" key="3">
    <source>
        <dbReference type="Proteomes" id="UP000658320"/>
    </source>
</evidence>
<feature type="region of interest" description="Disordered" evidence="1">
    <location>
        <begin position="13"/>
        <end position="36"/>
    </location>
</feature>
<dbReference type="EMBL" id="BMSX01000003">
    <property type="protein sequence ID" value="GGR02211.1"/>
    <property type="molecule type" value="Genomic_DNA"/>
</dbReference>
<dbReference type="Proteomes" id="UP000658320">
    <property type="component" value="Unassembled WGS sequence"/>
</dbReference>
<reference evidence="2" key="1">
    <citation type="journal article" date="2014" name="Int. J. Syst. Evol. Microbiol.">
        <title>Complete genome sequence of Corynebacterium casei LMG S-19264T (=DSM 44701T), isolated from a smear-ripened cheese.</title>
        <authorList>
            <consortium name="US DOE Joint Genome Institute (JGI-PGF)"/>
            <person name="Walter F."/>
            <person name="Albersmeier A."/>
            <person name="Kalinowski J."/>
            <person name="Ruckert C."/>
        </authorList>
    </citation>
    <scope>NUCLEOTIDE SEQUENCE</scope>
    <source>
        <strain evidence="2">JCM 4346</strain>
    </source>
</reference>
<gene>
    <name evidence="2" type="ORF">GCM10010251_17450</name>
</gene>
<sequence>MGWDEWEQLKADAAERGSTQMRLNQLPAEGGGGGGAQADLIVNQDDLGAVGHDAHTLYEDLRVGADIAGAGANRDGTGSTGQAAAALKSHGFETGGALETTVDIWTSQLKTVLQACAHISDHLDFSKKLHAQDDAKIGAVILGSDGGALPVSQISKYFQ</sequence>
<evidence type="ECO:0008006" key="4">
    <source>
        <dbReference type="Google" id="ProtNLM"/>
    </source>
</evidence>
<reference evidence="2" key="2">
    <citation type="submission" date="2020-09" db="EMBL/GenBank/DDBJ databases">
        <authorList>
            <person name="Sun Q."/>
            <person name="Ohkuma M."/>
        </authorList>
    </citation>
    <scope>NUCLEOTIDE SEQUENCE</scope>
    <source>
        <strain evidence="2">JCM 4346</strain>
    </source>
</reference>
<accession>A0A918C1H9</accession>
<dbReference type="RefSeq" id="WP_189933975.1">
    <property type="nucleotide sequence ID" value="NZ_BMSX01000003.1"/>
</dbReference>
<evidence type="ECO:0000313" key="2">
    <source>
        <dbReference type="EMBL" id="GGR02211.1"/>
    </source>
</evidence>
<proteinExistence type="predicted"/>
<dbReference type="AlphaFoldDB" id="A0A918C1H9"/>
<organism evidence="2 3">
    <name type="scientific">Streptomyces aurantiogriseus</name>
    <dbReference type="NCBI Taxonomy" id="66870"/>
    <lineage>
        <taxon>Bacteria</taxon>
        <taxon>Bacillati</taxon>
        <taxon>Actinomycetota</taxon>
        <taxon>Actinomycetes</taxon>
        <taxon>Kitasatosporales</taxon>
        <taxon>Streptomycetaceae</taxon>
        <taxon>Streptomyces</taxon>
    </lineage>
</organism>
<protein>
    <recommendedName>
        <fullName evidence="4">AG1 protein</fullName>
    </recommendedName>
</protein>
<evidence type="ECO:0000256" key="1">
    <source>
        <dbReference type="SAM" id="MobiDB-lite"/>
    </source>
</evidence>
<comment type="caution">
    <text evidence="2">The sequence shown here is derived from an EMBL/GenBank/DDBJ whole genome shotgun (WGS) entry which is preliminary data.</text>
</comment>